<sequence length="80" mass="9225">PARVQRVLDLIEIGDDLTLDEKREIIRTIVDYADVFALSVAEVTPVKGAKVHQRSLKGPERDYYYPRLDELERCGVIRKI</sequence>
<proteinExistence type="predicted"/>
<accession>A0A166BDU4</accession>
<protein>
    <submittedName>
        <fullName evidence="1">Uncharacterized protein</fullName>
    </submittedName>
</protein>
<name>A0A166BDU4_9AGAM</name>
<gene>
    <name evidence="1" type="ORF">FIBSPDRAFT_679113</name>
</gene>
<feature type="non-terminal residue" evidence="1">
    <location>
        <position position="80"/>
    </location>
</feature>
<dbReference type="AlphaFoldDB" id="A0A166BDU4"/>
<organism evidence="1">
    <name type="scientific">Athelia psychrophila</name>
    <dbReference type="NCBI Taxonomy" id="1759441"/>
    <lineage>
        <taxon>Eukaryota</taxon>
        <taxon>Fungi</taxon>
        <taxon>Dikarya</taxon>
        <taxon>Basidiomycota</taxon>
        <taxon>Agaricomycotina</taxon>
        <taxon>Agaricomycetes</taxon>
        <taxon>Agaricomycetidae</taxon>
        <taxon>Atheliales</taxon>
        <taxon>Atheliaceae</taxon>
        <taxon>Athelia</taxon>
    </lineage>
</organism>
<dbReference type="EMBL" id="KV417645">
    <property type="protein sequence ID" value="KZP12541.1"/>
    <property type="molecule type" value="Genomic_DNA"/>
</dbReference>
<reference evidence="1" key="1">
    <citation type="journal article" date="2016" name="Mol. Biol. Evol.">
        <title>Comparative Genomics of Early-Diverging Mushroom-Forming Fungi Provides Insights into the Origins of Lignocellulose Decay Capabilities.</title>
        <authorList>
            <person name="Nagy L.G."/>
            <person name="Riley R."/>
            <person name="Tritt A."/>
            <person name="Adam C."/>
            <person name="Daum C."/>
            <person name="Floudas D."/>
            <person name="Sun H."/>
            <person name="Yadav J.S."/>
            <person name="Pangilinan J."/>
            <person name="Larsson K.H."/>
            <person name="Matsuura K."/>
            <person name="Barry K."/>
            <person name="Labutti K."/>
            <person name="Kuo R."/>
            <person name="Ohm R.A."/>
            <person name="Bhattacharya S.S."/>
            <person name="Shirouzu T."/>
            <person name="Yoshinaga Y."/>
            <person name="Martin F.M."/>
            <person name="Grigoriev I.V."/>
            <person name="Hibbett D.S."/>
        </authorList>
    </citation>
    <scope>NUCLEOTIDE SEQUENCE [LARGE SCALE GENOMIC DNA]</scope>
    <source>
        <strain evidence="1">CBS 109695</strain>
    </source>
</reference>
<dbReference type="STRING" id="436010.A0A166BDU4"/>
<evidence type="ECO:0000313" key="1">
    <source>
        <dbReference type="EMBL" id="KZP12541.1"/>
    </source>
</evidence>
<feature type="non-terminal residue" evidence="1">
    <location>
        <position position="1"/>
    </location>
</feature>
<dbReference type="OrthoDB" id="3363652at2759"/>